<evidence type="ECO:0000313" key="7">
    <source>
        <dbReference type="EMBL" id="CUP07936.1"/>
    </source>
</evidence>
<protein>
    <submittedName>
        <fullName evidence="7 8">Desulfoferrodoxin</fullName>
        <ecNumber evidence="7">1.15.1.2</ecNumber>
    </submittedName>
</protein>
<gene>
    <name evidence="7" type="primary">dfx_2</name>
    <name evidence="8" type="ORF">DXC39_18605</name>
    <name evidence="7" type="ORF">ERS852407_04910</name>
</gene>
<keyword evidence="4" id="KW-0249">Electron transport</keyword>
<evidence type="ECO:0000256" key="1">
    <source>
        <dbReference type="ARBA" id="ARBA00005941"/>
    </source>
</evidence>
<feature type="domain" description="Desulfoferrodoxin ferrous iron-binding" evidence="6">
    <location>
        <begin position="44"/>
        <end position="128"/>
    </location>
</feature>
<keyword evidence="5" id="KW-0408">Iron</keyword>
<dbReference type="Pfam" id="PF01880">
    <property type="entry name" value="Desulfoferrodox"/>
    <property type="match status" value="1"/>
</dbReference>
<dbReference type="Proteomes" id="UP000095651">
    <property type="component" value="Unassembled WGS sequence"/>
</dbReference>
<proteinExistence type="inferred from homology"/>
<evidence type="ECO:0000313" key="10">
    <source>
        <dbReference type="Proteomes" id="UP000261257"/>
    </source>
</evidence>
<dbReference type="InterPro" id="IPR036073">
    <property type="entry name" value="Desulfoferrodoxin_Fe-bd_dom_sf"/>
</dbReference>
<dbReference type="PANTHER" id="PTHR36541:SF1">
    <property type="entry name" value="SUPEROXIDE REDUCTASE-RELATED"/>
    <property type="match status" value="1"/>
</dbReference>
<dbReference type="EC" id="1.15.1.2" evidence="7"/>
<evidence type="ECO:0000313" key="9">
    <source>
        <dbReference type="Proteomes" id="UP000095651"/>
    </source>
</evidence>
<name>A0A174KBX2_9FIRM</name>
<keyword evidence="7" id="KW-0560">Oxidoreductase</keyword>
<dbReference type="RefSeq" id="WP_055659154.1">
    <property type="nucleotide sequence ID" value="NZ_CABIXC010000017.1"/>
</dbReference>
<dbReference type="Proteomes" id="UP000261257">
    <property type="component" value="Unassembled WGS sequence"/>
</dbReference>
<evidence type="ECO:0000256" key="5">
    <source>
        <dbReference type="ARBA" id="ARBA00023004"/>
    </source>
</evidence>
<dbReference type="GO" id="GO:0005506">
    <property type="term" value="F:iron ion binding"/>
    <property type="evidence" value="ECO:0007669"/>
    <property type="project" value="InterPro"/>
</dbReference>
<evidence type="ECO:0000256" key="2">
    <source>
        <dbReference type="ARBA" id="ARBA00022448"/>
    </source>
</evidence>
<dbReference type="AlphaFoldDB" id="A0A174KBX2"/>
<keyword evidence="3" id="KW-0479">Metal-binding</keyword>
<evidence type="ECO:0000256" key="3">
    <source>
        <dbReference type="ARBA" id="ARBA00022723"/>
    </source>
</evidence>
<dbReference type="SUPFAM" id="SSF49367">
    <property type="entry name" value="Superoxide reductase-like"/>
    <property type="match status" value="1"/>
</dbReference>
<dbReference type="EMBL" id="CYZE01000017">
    <property type="protein sequence ID" value="CUP07936.1"/>
    <property type="molecule type" value="Genomic_DNA"/>
</dbReference>
<evidence type="ECO:0000313" key="8">
    <source>
        <dbReference type="EMBL" id="RGM01690.1"/>
    </source>
</evidence>
<dbReference type="PANTHER" id="PTHR36541">
    <property type="entry name" value="SUPEROXIDE REDUCTASE-RELATED"/>
    <property type="match status" value="1"/>
</dbReference>
<keyword evidence="2" id="KW-0813">Transport</keyword>
<reference evidence="7 9" key="1">
    <citation type="submission" date="2015-09" db="EMBL/GenBank/DDBJ databases">
        <authorList>
            <consortium name="Pathogen Informatics"/>
        </authorList>
    </citation>
    <scope>NUCLEOTIDE SEQUENCE [LARGE SCALE GENOMIC DNA]</scope>
    <source>
        <strain evidence="7 9">2789STDY5608850</strain>
    </source>
</reference>
<dbReference type="InterPro" id="IPR002742">
    <property type="entry name" value="Desulfoferrodoxin_Fe-bd_dom"/>
</dbReference>
<dbReference type="InterPro" id="IPR051233">
    <property type="entry name" value="Desulfoferrodoxin_SOR"/>
</dbReference>
<sequence length="130" mass="14265">MNKQPVFLTDRDRLVVLEAIAGMPNAAVPDSLKPFEVLEPNTSEGASEKHLPIIETDGNHVTVKVGSIFHPMSEEHNIGWVCLQTKAGVTMRVPLDSACEPVAHFTLEDGDTPKAAYAWCNLHGFWKTEA</sequence>
<dbReference type="Gene3D" id="2.60.40.730">
    <property type="entry name" value="SOR catalytic domain"/>
    <property type="match status" value="1"/>
</dbReference>
<evidence type="ECO:0000256" key="4">
    <source>
        <dbReference type="ARBA" id="ARBA00022982"/>
    </source>
</evidence>
<evidence type="ECO:0000259" key="6">
    <source>
        <dbReference type="Pfam" id="PF01880"/>
    </source>
</evidence>
<dbReference type="GO" id="GO:0050605">
    <property type="term" value="F:superoxide reductase activity"/>
    <property type="evidence" value="ECO:0007669"/>
    <property type="project" value="UniProtKB-EC"/>
</dbReference>
<reference evidence="8 10" key="2">
    <citation type="submission" date="2018-08" db="EMBL/GenBank/DDBJ databases">
        <title>A genome reference for cultivated species of the human gut microbiota.</title>
        <authorList>
            <person name="Zou Y."/>
            <person name="Xue W."/>
            <person name="Luo G."/>
        </authorList>
    </citation>
    <scope>NUCLEOTIDE SEQUENCE [LARGE SCALE GENOMIC DNA]</scope>
    <source>
        <strain evidence="8 10">TF05-11AC</strain>
    </source>
</reference>
<accession>A0A174KBX2</accession>
<comment type="similarity">
    <text evidence="1">Belongs to the desulfoferrodoxin family.</text>
</comment>
<organism evidence="7 9">
    <name type="scientific">Hungatella hathewayi</name>
    <dbReference type="NCBI Taxonomy" id="154046"/>
    <lineage>
        <taxon>Bacteria</taxon>
        <taxon>Bacillati</taxon>
        <taxon>Bacillota</taxon>
        <taxon>Clostridia</taxon>
        <taxon>Lachnospirales</taxon>
        <taxon>Lachnospiraceae</taxon>
        <taxon>Hungatella</taxon>
    </lineage>
</organism>
<dbReference type="EMBL" id="QSSQ01000021">
    <property type="protein sequence ID" value="RGM01690.1"/>
    <property type="molecule type" value="Genomic_DNA"/>
</dbReference>